<dbReference type="InterPro" id="IPR049142">
    <property type="entry name" value="MS_channel_1st"/>
</dbReference>
<keyword evidence="4 7" id="KW-0812">Transmembrane</keyword>
<dbReference type="Pfam" id="PF00924">
    <property type="entry name" value="MS_channel_2nd"/>
    <property type="match status" value="1"/>
</dbReference>
<keyword evidence="8" id="KW-0732">Signal</keyword>
<dbReference type="InterPro" id="IPR023408">
    <property type="entry name" value="MscS_beta-dom_sf"/>
</dbReference>
<evidence type="ECO:0000313" key="13">
    <source>
        <dbReference type="EMBL" id="PPI87118.1"/>
    </source>
</evidence>
<dbReference type="PANTHER" id="PTHR30347">
    <property type="entry name" value="POTASSIUM CHANNEL RELATED"/>
    <property type="match status" value="1"/>
</dbReference>
<dbReference type="InterPro" id="IPR025692">
    <property type="entry name" value="MscS_IM_dom1"/>
</dbReference>
<evidence type="ECO:0000259" key="9">
    <source>
        <dbReference type="Pfam" id="PF00924"/>
    </source>
</evidence>
<comment type="similarity">
    <text evidence="2">Belongs to the MscS (TC 1.A.23) family.</text>
</comment>
<feature type="transmembrane region" description="Helical" evidence="7">
    <location>
        <begin position="629"/>
        <end position="648"/>
    </location>
</feature>
<feature type="transmembrane region" description="Helical" evidence="7">
    <location>
        <begin position="827"/>
        <end position="846"/>
    </location>
</feature>
<keyword evidence="5 7" id="KW-1133">Transmembrane helix</keyword>
<gene>
    <name evidence="13" type="ORF">CRV11_02240</name>
</gene>
<dbReference type="Pfam" id="PF21082">
    <property type="entry name" value="MS_channel_3rd"/>
    <property type="match status" value="1"/>
</dbReference>
<evidence type="ECO:0000256" key="4">
    <source>
        <dbReference type="ARBA" id="ARBA00022692"/>
    </source>
</evidence>
<dbReference type="Gene3D" id="2.30.30.60">
    <property type="match status" value="1"/>
</dbReference>
<dbReference type="GO" id="GO:0008381">
    <property type="term" value="F:mechanosensitive monoatomic ion channel activity"/>
    <property type="evidence" value="ECO:0007669"/>
    <property type="project" value="UniProtKB-ARBA"/>
</dbReference>
<dbReference type="Pfam" id="PF12794">
    <property type="entry name" value="MscS_TM"/>
    <property type="match status" value="1"/>
</dbReference>
<evidence type="ECO:0000256" key="8">
    <source>
        <dbReference type="SAM" id="SignalP"/>
    </source>
</evidence>
<reference evidence="13 14" key="1">
    <citation type="journal article" date="2018" name="Genome Biol. Evol.">
        <title>Cladogenesis and Genomic Streamlining in Extracellular Endosymbionts of Tropical Stink Bugs.</title>
        <authorList>
            <person name="Otero-Bravo A."/>
            <person name="Goffredi S."/>
            <person name="Sabree Z.L."/>
        </authorList>
    </citation>
    <scope>NUCLEOTIDE SEQUENCE [LARGE SCALE GENOMIC DNA]</scope>
    <source>
        <strain evidence="13 14">SoET</strain>
    </source>
</reference>
<feature type="transmembrane region" description="Helical" evidence="7">
    <location>
        <begin position="597"/>
        <end position="617"/>
    </location>
</feature>
<feature type="transmembrane region" description="Helical" evidence="7">
    <location>
        <begin position="697"/>
        <end position="718"/>
    </location>
</feature>
<dbReference type="InterPro" id="IPR052702">
    <property type="entry name" value="MscS-like_channel"/>
</dbReference>
<dbReference type="OrthoDB" id="9799209at2"/>
<dbReference type="InterPro" id="IPR049278">
    <property type="entry name" value="MS_channel_C"/>
</dbReference>
<feature type="transmembrane region" description="Helical" evidence="7">
    <location>
        <begin position="515"/>
        <end position="539"/>
    </location>
</feature>
<dbReference type="SUPFAM" id="SSF82861">
    <property type="entry name" value="Mechanosensitive channel protein MscS (YggB), transmembrane region"/>
    <property type="match status" value="1"/>
</dbReference>
<feature type="transmembrane region" description="Helical" evidence="7">
    <location>
        <begin position="559"/>
        <end position="576"/>
    </location>
</feature>
<dbReference type="Pfam" id="PF21088">
    <property type="entry name" value="MS_channel_1st"/>
    <property type="match status" value="1"/>
</dbReference>
<feature type="transmembrane region" description="Helical" evidence="7">
    <location>
        <begin position="874"/>
        <end position="893"/>
    </location>
</feature>
<keyword evidence="3" id="KW-1003">Cell membrane</keyword>
<feature type="domain" description="Mechanosensitive ion channel inner membrane" evidence="10">
    <location>
        <begin position="479"/>
        <end position="814"/>
    </location>
</feature>
<dbReference type="RefSeq" id="WP_136131735.1">
    <property type="nucleotide sequence ID" value="NZ_PDKS01000003.1"/>
</dbReference>
<evidence type="ECO:0000256" key="7">
    <source>
        <dbReference type="SAM" id="Phobius"/>
    </source>
</evidence>
<organism evidence="13 14">
    <name type="scientific">Candidatus Pantoea edessiphila</name>
    <dbReference type="NCBI Taxonomy" id="2044610"/>
    <lineage>
        <taxon>Bacteria</taxon>
        <taxon>Pseudomonadati</taxon>
        <taxon>Pseudomonadota</taxon>
        <taxon>Gammaproteobacteria</taxon>
        <taxon>Enterobacterales</taxon>
        <taxon>Erwiniaceae</taxon>
        <taxon>Pantoea</taxon>
    </lineage>
</organism>
<dbReference type="EMBL" id="PDKS01000003">
    <property type="protein sequence ID" value="PPI87118.1"/>
    <property type="molecule type" value="Genomic_DNA"/>
</dbReference>
<dbReference type="SUPFAM" id="SSF50182">
    <property type="entry name" value="Sm-like ribonucleoproteins"/>
    <property type="match status" value="1"/>
</dbReference>
<feature type="domain" description="Mechanosensitive ion channel MscS C-terminal" evidence="11">
    <location>
        <begin position="999"/>
        <end position="1072"/>
    </location>
</feature>
<dbReference type="NCBIfam" id="NF008180">
    <property type="entry name" value="PRK10929.1"/>
    <property type="match status" value="1"/>
</dbReference>
<feature type="transmembrane region" description="Helical" evidence="7">
    <location>
        <begin position="669"/>
        <end position="691"/>
    </location>
</feature>
<proteinExistence type="inferred from homology"/>
<evidence type="ECO:0000259" key="12">
    <source>
        <dbReference type="Pfam" id="PF21088"/>
    </source>
</evidence>
<feature type="chain" id="PRO_5015201777" evidence="8">
    <location>
        <begin position="20"/>
        <end position="1103"/>
    </location>
</feature>
<dbReference type="InterPro" id="IPR006685">
    <property type="entry name" value="MscS_channel_2nd"/>
</dbReference>
<dbReference type="GO" id="GO:0005886">
    <property type="term" value="C:plasma membrane"/>
    <property type="evidence" value="ECO:0007669"/>
    <property type="project" value="UniProtKB-SubCell"/>
</dbReference>
<name>A0A2P5SXP8_9GAMM</name>
<dbReference type="InterPro" id="IPR011014">
    <property type="entry name" value="MscS_channel_TM-2"/>
</dbReference>
<feature type="transmembrane region" description="Helical" evidence="7">
    <location>
        <begin position="784"/>
        <end position="807"/>
    </location>
</feature>
<feature type="domain" description="Mechanosensitive ion channel MscS" evidence="9">
    <location>
        <begin position="916"/>
        <end position="981"/>
    </location>
</feature>
<evidence type="ECO:0000259" key="10">
    <source>
        <dbReference type="Pfam" id="PF12794"/>
    </source>
</evidence>
<keyword evidence="6 7" id="KW-0472">Membrane</keyword>
<dbReference type="AlphaFoldDB" id="A0A2P5SXP8"/>
<feature type="signal peptide" evidence="8">
    <location>
        <begin position="1"/>
        <end position="19"/>
    </location>
</feature>
<dbReference type="Gene3D" id="3.30.70.100">
    <property type="match status" value="1"/>
</dbReference>
<accession>A0A2P5SXP8</accession>
<evidence type="ECO:0000256" key="6">
    <source>
        <dbReference type="ARBA" id="ARBA00023136"/>
    </source>
</evidence>
<evidence type="ECO:0000313" key="14">
    <source>
        <dbReference type="Proteomes" id="UP000296034"/>
    </source>
</evidence>
<evidence type="ECO:0000256" key="2">
    <source>
        <dbReference type="ARBA" id="ARBA00008017"/>
    </source>
</evidence>
<dbReference type="PANTHER" id="PTHR30347:SF9">
    <property type="entry name" value="MINICONDUCTANCE MECHANOSENSITIVE CHANNEL MSCM"/>
    <property type="match status" value="1"/>
</dbReference>
<evidence type="ECO:0000256" key="5">
    <source>
        <dbReference type="ARBA" id="ARBA00022989"/>
    </source>
</evidence>
<dbReference type="Gene3D" id="1.10.287.1260">
    <property type="match status" value="1"/>
</dbReference>
<protein>
    <submittedName>
        <fullName evidence="13">Miniconductance mechanosensitive channel MscM</fullName>
    </submittedName>
</protein>
<evidence type="ECO:0000256" key="1">
    <source>
        <dbReference type="ARBA" id="ARBA00004651"/>
    </source>
</evidence>
<comment type="caution">
    <text evidence="13">The sequence shown here is derived from an EMBL/GenBank/DDBJ whole genome shotgun (WGS) entry which is preliminary data.</text>
</comment>
<feature type="transmembrane region" description="Helical" evidence="7">
    <location>
        <begin position="899"/>
        <end position="928"/>
    </location>
</feature>
<evidence type="ECO:0000259" key="11">
    <source>
        <dbReference type="Pfam" id="PF21082"/>
    </source>
</evidence>
<dbReference type="Proteomes" id="UP000296034">
    <property type="component" value="Unassembled WGS sequence"/>
</dbReference>
<comment type="subcellular location">
    <subcellularLocation>
        <location evidence="1">Cell membrane</location>
        <topology evidence="1">Multi-pass membrane protein</topology>
    </subcellularLocation>
</comment>
<dbReference type="InterPro" id="IPR010920">
    <property type="entry name" value="LSM_dom_sf"/>
</dbReference>
<evidence type="ECO:0000256" key="3">
    <source>
        <dbReference type="ARBA" id="ARBA00022475"/>
    </source>
</evidence>
<sequence>MRVIIFIFLCLWVNKSAIALNFSDFYQLKKQTKEKVDTTNNQNNGIFLLSQKNKDFFLNQNQHIKNINKYKEIINIFPRLHVNMEQQIDILKNFNRYINKSHYGNENQEILQTMIQLMEEGHQFQKEKDKIAEISNSLSQLPQKITEINHYIYTYKNPETEELLIRNKNQHNYQKNINQQEIINEELYADELELEQISANNRQELARLRSKIHHIKVIYLKNHLHQLRNNLKNTYQIKSLTEIRKITKHDKLKKSILNYIRLNQDFSIALADQIKLICQTSDKQKLINNQINKIKYLNSMLNEQSNGLNYSILLSETLRLRIAKLPEMPQLNTIEQNITRTRLQRLHYEYLIKNKENLIKKERRNILNTTSIIASDDFLRKQILIKHELINLLISGCDSLIIENTKLKTSTIKLQDALRKVKKLSQEHLFWIADTYPIGFNNIIDIIRDIKYLLSLGILTHIREGVLNTFLHLNTVLPIIGALLLVILSFALRHKCDDFLEHYAAKVGKVTQDRFILTIRVVILSLLMAMALPLLWLQIGYGLQQSSSYPSVIALGDGIIKTTPIITILIVLNVFSRSNGLFIMHFRWSQILVRRGTNNYLVTLCFILPLVILLTILDNLEEHNLSSSLGRLCFILVCISISIGSMSLKKSHIPLYINKGGKSNNFINNTIWNIIIVIPIIAAIASALGYLSTAKSILLHIEISNTIWLMILIVYHVIRRWMLIQHRRLSFDRAKQKRAEILALRARSDEEKEQSMQNADSIEIEEPVVNLDVISAQSLKLVRWILTLLALLLLIFSWSEIHLALGFFDNILLWNTTNSNHGNYHPITLGALLAAVLTFIITLQLVRNMPALIELVLLQHLNLRPGTNYTISTLIKYITIILGVLFGFSVIGIEWSKLQWLVAALGVGLGFGLQEIFANCISGLIILFERPIRIGDTVTIRDLTGSITRINTRATTITDWDRKEIIVPNKAFITEQFVNWSLSDSVTRVVIAIPTININNSYKVTKILKHVAECCSYVLKNPSPEVFLVDLQQGVMLFELRVYVAEMGHRMPLRHEINQLIIEKFTQNNITIPFPPFQMRIESVKEKHFTNKQINSKFFKFMN</sequence>
<feature type="transmembrane region" description="Helical" evidence="7">
    <location>
        <begin position="476"/>
        <end position="494"/>
    </location>
</feature>
<dbReference type="SUPFAM" id="SSF82689">
    <property type="entry name" value="Mechanosensitive channel protein MscS (YggB), C-terminal domain"/>
    <property type="match status" value="1"/>
</dbReference>
<dbReference type="InterPro" id="IPR011066">
    <property type="entry name" value="MscS_channel_C_sf"/>
</dbReference>
<feature type="domain" description="Mechanosensitive ion channel transmembrane helices 2/3" evidence="12">
    <location>
        <begin position="873"/>
        <end position="914"/>
    </location>
</feature>